<dbReference type="AlphaFoldDB" id="A0A815PQY3"/>
<accession>A0A815PQY3</accession>
<dbReference type="PANTHER" id="PTHR12549">
    <property type="entry name" value="JMJC DOMAIN-CONTAINING HISTONE DEMETHYLATION PROTEIN"/>
    <property type="match status" value="1"/>
</dbReference>
<dbReference type="Proteomes" id="UP000681722">
    <property type="component" value="Unassembled WGS sequence"/>
</dbReference>
<keyword evidence="3" id="KW-0539">Nucleus</keyword>
<sequence length="460" mass="54397">MSTETLRILLDNNLLNPQTMLSDLRDKYQNFIRNSDTKSNHLNQHDNEWTPTTVFETNSINPLIEMINESKNLTILPLSNEKMYTIEFYCDNRLPVFNEWQNENAFKFYRTTWSNGIPILVKNIHCNLNLTLYEPNKLKEYMLEQIHLFKKNKRKTENIMFYDSNDHIQILCDSEQKIEEFWNGFMNINETITMRNRNGQKRPLKTIDWPSTSAFRENFPTWYQDFMKNIPFPQYTADGCFNLVQYLSKEDLKPDLGPKFYIDYENSDVELKCGTANLHIDSSDSVNVLVYVNNDSRNNNDNIEQLIRSTVTDVKQLERIKYDTAGAIWNIFRASDVPLIEEYIRKTRRKACEQKRTLDRNIIHDQRFYLHTHDIEKLELFYGIKCYTIIQCLGDAIFIPAGAPHQVRNIRSCIKIAVDFISPENADRCLLTTREFRCLPRSYLNESDILQTKNVLFQAM</sequence>
<dbReference type="InterPro" id="IPR003347">
    <property type="entry name" value="JmjC_dom"/>
</dbReference>
<keyword evidence="2" id="KW-0479">Metal-binding</keyword>
<dbReference type="GO" id="GO:0006357">
    <property type="term" value="P:regulation of transcription by RNA polymerase II"/>
    <property type="evidence" value="ECO:0007669"/>
    <property type="project" value="TreeGrafter"/>
</dbReference>
<evidence type="ECO:0000256" key="1">
    <source>
        <dbReference type="ARBA" id="ARBA00004123"/>
    </source>
</evidence>
<evidence type="ECO:0000313" key="6">
    <source>
        <dbReference type="EMBL" id="CAF4325641.1"/>
    </source>
</evidence>
<dbReference type="OrthoDB" id="1667110at2759"/>
<protein>
    <recommendedName>
        <fullName evidence="4">JmjC domain-containing protein</fullName>
    </recommendedName>
</protein>
<dbReference type="GO" id="GO:0046872">
    <property type="term" value="F:metal ion binding"/>
    <property type="evidence" value="ECO:0007669"/>
    <property type="project" value="UniProtKB-KW"/>
</dbReference>
<evidence type="ECO:0000259" key="4">
    <source>
        <dbReference type="PROSITE" id="PS51184"/>
    </source>
</evidence>
<name>A0A815PQY3_9BILA</name>
<evidence type="ECO:0000256" key="2">
    <source>
        <dbReference type="ARBA" id="ARBA00022723"/>
    </source>
</evidence>
<evidence type="ECO:0000313" key="5">
    <source>
        <dbReference type="EMBL" id="CAF1452689.1"/>
    </source>
</evidence>
<organism evidence="5 7">
    <name type="scientific">Didymodactylos carnosus</name>
    <dbReference type="NCBI Taxonomy" id="1234261"/>
    <lineage>
        <taxon>Eukaryota</taxon>
        <taxon>Metazoa</taxon>
        <taxon>Spiralia</taxon>
        <taxon>Gnathifera</taxon>
        <taxon>Rotifera</taxon>
        <taxon>Eurotatoria</taxon>
        <taxon>Bdelloidea</taxon>
        <taxon>Philodinida</taxon>
        <taxon>Philodinidae</taxon>
        <taxon>Didymodactylos</taxon>
    </lineage>
</organism>
<comment type="caution">
    <text evidence="5">The sequence shown here is derived from an EMBL/GenBank/DDBJ whole genome shotgun (WGS) entry which is preliminary data.</text>
</comment>
<dbReference type="GO" id="GO:0031490">
    <property type="term" value="F:chromatin DNA binding"/>
    <property type="evidence" value="ECO:0007669"/>
    <property type="project" value="TreeGrafter"/>
</dbReference>
<dbReference type="InterPro" id="IPR045109">
    <property type="entry name" value="LSDs-like"/>
</dbReference>
<dbReference type="EMBL" id="CAJOBC010085024">
    <property type="protein sequence ID" value="CAF4325641.1"/>
    <property type="molecule type" value="Genomic_DNA"/>
</dbReference>
<dbReference type="SMART" id="SM00558">
    <property type="entry name" value="JmjC"/>
    <property type="match status" value="1"/>
</dbReference>
<feature type="non-terminal residue" evidence="5">
    <location>
        <position position="1"/>
    </location>
</feature>
<comment type="subcellular location">
    <subcellularLocation>
        <location evidence="1">Nucleus</location>
    </subcellularLocation>
</comment>
<gene>
    <name evidence="5" type="ORF">GPM918_LOCUS34794</name>
    <name evidence="6" type="ORF">SRO942_LOCUS35506</name>
</gene>
<dbReference type="GO" id="GO:0000785">
    <property type="term" value="C:chromatin"/>
    <property type="evidence" value="ECO:0007669"/>
    <property type="project" value="TreeGrafter"/>
</dbReference>
<dbReference type="Gene3D" id="2.60.120.650">
    <property type="entry name" value="Cupin"/>
    <property type="match status" value="1"/>
</dbReference>
<dbReference type="SUPFAM" id="SSF51197">
    <property type="entry name" value="Clavaminate synthase-like"/>
    <property type="match status" value="1"/>
</dbReference>
<reference evidence="5" key="1">
    <citation type="submission" date="2021-02" db="EMBL/GenBank/DDBJ databases">
        <authorList>
            <person name="Nowell W R."/>
        </authorList>
    </citation>
    <scope>NUCLEOTIDE SEQUENCE</scope>
</reference>
<evidence type="ECO:0000313" key="7">
    <source>
        <dbReference type="Proteomes" id="UP000663829"/>
    </source>
</evidence>
<proteinExistence type="predicted"/>
<dbReference type="Proteomes" id="UP000663829">
    <property type="component" value="Unassembled WGS sequence"/>
</dbReference>
<dbReference type="GO" id="GO:0032454">
    <property type="term" value="F:histone H3K9 demethylase activity"/>
    <property type="evidence" value="ECO:0007669"/>
    <property type="project" value="InterPro"/>
</dbReference>
<keyword evidence="7" id="KW-1185">Reference proteome</keyword>
<dbReference type="EMBL" id="CAJNOQ010019570">
    <property type="protein sequence ID" value="CAF1452689.1"/>
    <property type="molecule type" value="Genomic_DNA"/>
</dbReference>
<dbReference type="PANTHER" id="PTHR12549:SF38">
    <property type="entry name" value="JMJC DOMAIN-CONTAINING HISTONE DEMETHYLASE 2, ISOFORM A"/>
    <property type="match status" value="1"/>
</dbReference>
<feature type="domain" description="JmjC" evidence="4">
    <location>
        <begin position="219"/>
        <end position="437"/>
    </location>
</feature>
<dbReference type="PROSITE" id="PS51184">
    <property type="entry name" value="JMJC"/>
    <property type="match status" value="1"/>
</dbReference>
<dbReference type="Pfam" id="PF02373">
    <property type="entry name" value="JmjC"/>
    <property type="match status" value="1"/>
</dbReference>
<evidence type="ECO:0000256" key="3">
    <source>
        <dbReference type="ARBA" id="ARBA00023242"/>
    </source>
</evidence>
<dbReference type="GO" id="GO:0003712">
    <property type="term" value="F:transcription coregulator activity"/>
    <property type="evidence" value="ECO:0007669"/>
    <property type="project" value="TreeGrafter"/>
</dbReference>
<dbReference type="GO" id="GO:0000118">
    <property type="term" value="C:histone deacetylase complex"/>
    <property type="evidence" value="ECO:0007669"/>
    <property type="project" value="TreeGrafter"/>
</dbReference>